<evidence type="ECO:0000256" key="1">
    <source>
        <dbReference type="SAM" id="MobiDB-lite"/>
    </source>
</evidence>
<dbReference type="AlphaFoldDB" id="A0A504X538"/>
<dbReference type="PANTHER" id="PTHR21255">
    <property type="entry name" value="T-COMPLEX-ASSOCIATED-TESTIS-EXPRESSED 1/ DYNEIN LIGHT CHAIN"/>
    <property type="match status" value="1"/>
</dbReference>
<dbReference type="EMBL" id="RHLC01000038">
    <property type="protein sequence ID" value="TPP44052.1"/>
    <property type="molecule type" value="Genomic_DNA"/>
</dbReference>
<dbReference type="InterPro" id="IPR005334">
    <property type="entry name" value="Tctex-1-like"/>
</dbReference>
<dbReference type="GO" id="GO:0007018">
    <property type="term" value="P:microtubule-based movement"/>
    <property type="evidence" value="ECO:0007669"/>
    <property type="project" value="TreeGrafter"/>
</dbReference>
<dbReference type="Gene3D" id="3.30.1140.40">
    <property type="entry name" value="Tctex-1"/>
    <property type="match status" value="1"/>
</dbReference>
<evidence type="ECO:0000313" key="2">
    <source>
        <dbReference type="EMBL" id="TPP44052.1"/>
    </source>
</evidence>
<proteinExistence type="predicted"/>
<dbReference type="VEuPathDB" id="TriTrypDB:LdCL_170021000"/>
<dbReference type="Proteomes" id="UP000318447">
    <property type="component" value="Unassembled WGS sequence"/>
</dbReference>
<name>A0A504X538_LEIDO</name>
<dbReference type="Pfam" id="PF03645">
    <property type="entry name" value="Tctex-1"/>
    <property type="match status" value="1"/>
</dbReference>
<dbReference type="VEuPathDB" id="TriTrypDB:LDHU3_17.2010"/>
<dbReference type="VEuPathDB" id="TriTrypDB:LdCL_050009200"/>
<dbReference type="CDD" id="cd21455">
    <property type="entry name" value="DLC-like_DYNLT1_DYNLT3"/>
    <property type="match status" value="1"/>
</dbReference>
<feature type="region of interest" description="Disordered" evidence="1">
    <location>
        <begin position="320"/>
        <end position="426"/>
    </location>
</feature>
<gene>
    <name evidence="2" type="ORF">CGC21_9445</name>
</gene>
<organism evidence="2 3">
    <name type="scientific">Leishmania donovani</name>
    <dbReference type="NCBI Taxonomy" id="5661"/>
    <lineage>
        <taxon>Eukaryota</taxon>
        <taxon>Discoba</taxon>
        <taxon>Euglenozoa</taxon>
        <taxon>Kinetoplastea</taxon>
        <taxon>Metakinetoplastina</taxon>
        <taxon>Trypanosomatida</taxon>
        <taxon>Trypanosomatidae</taxon>
        <taxon>Leishmaniinae</taxon>
        <taxon>Leishmania</taxon>
    </lineage>
</organism>
<comment type="caution">
    <text evidence="2">The sequence shown here is derived from an EMBL/GenBank/DDBJ whole genome shotgun (WGS) entry which is preliminary data.</text>
</comment>
<dbReference type="VEuPathDB" id="TriTrypDB:LdBPK_050420.1"/>
<dbReference type="InterPro" id="IPR038586">
    <property type="entry name" value="Tctex-1-like_sf"/>
</dbReference>
<dbReference type="VEuPathDB" id="TriTrypDB:LDHU3_05.0480"/>
<evidence type="ECO:0000313" key="3">
    <source>
        <dbReference type="Proteomes" id="UP000318447"/>
    </source>
</evidence>
<dbReference type="GO" id="GO:0005868">
    <property type="term" value="C:cytoplasmic dynein complex"/>
    <property type="evidence" value="ECO:0007669"/>
    <property type="project" value="TreeGrafter"/>
</dbReference>
<accession>A0A504X538</accession>
<dbReference type="PANTHER" id="PTHR21255:SF4">
    <property type="entry name" value="DYNEIN LIGHT CHAIN TCTEX-TYPE"/>
    <property type="match status" value="1"/>
</dbReference>
<reference evidence="3" key="1">
    <citation type="submission" date="2019-02" db="EMBL/GenBank/DDBJ databases">
        <title>FDA dAtabase for Regulatory Grade micrObial Sequences (FDA-ARGOS): Supporting development and validation of Infectious Disease Dx tests.</title>
        <authorList>
            <person name="Duncan R."/>
            <person name="Fisher C."/>
            <person name="Tallon L."/>
            <person name="Sadzewicz L."/>
            <person name="Sengamalay N."/>
            <person name="Ott S."/>
            <person name="Godinez A."/>
            <person name="Nagaraj S."/>
            <person name="Vavikolanu K."/>
            <person name="Nadendla S."/>
            <person name="Aluvathingal J."/>
            <person name="Sichtig H."/>
        </authorList>
    </citation>
    <scope>NUCLEOTIDE SEQUENCE [LARGE SCALE GENOMIC DNA]</scope>
    <source>
        <strain evidence="3">FDAARGOS_361</strain>
    </source>
</reference>
<sequence>MASDDRITLADDASVICEDVVNALFSRETRYQHSKIAGLVSAISDQVVQRLTQEAKLPRKYVVLVTILQKNGAGVQMISSCSWNPTSDACYVYKAENKAMYCIITVYASSSSIHSSAMTFLVQTGPRPEASSSGWARTTARVYGLAQHSRHTLSLIPGGVDPERYMGTLSDGIRRKQNKLHRGSPHTGGRPTDALPAIRKMPSERLSRNGLSQADGTALHHVAQRLVPRIDRIATRQHGQQAACPSQNRPLPESFDAARSGAVVPVAPTLPRNLSTEYNTAFARDISSPNNEDSVHALKAAFDFFPEAAAWARASQHRSTERDAVITKHGGPHLNNSNTGAEEEAQARVHSRRQQREKNVPPTPSCDSCRKTRPTTQSGLLPFFPLRRTFGESSPAPRWEDGQQLGRSLPSGPAELPQRLQRHSSA</sequence>
<dbReference type="GO" id="GO:0005737">
    <property type="term" value="C:cytoplasm"/>
    <property type="evidence" value="ECO:0007669"/>
    <property type="project" value="TreeGrafter"/>
</dbReference>
<dbReference type="GO" id="GO:0045505">
    <property type="term" value="F:dynein intermediate chain binding"/>
    <property type="evidence" value="ECO:0007669"/>
    <property type="project" value="TreeGrafter"/>
</dbReference>
<protein>
    <submittedName>
        <fullName evidence="2">Tctex-1 family protein</fullName>
    </submittedName>
</protein>